<comment type="caution">
    <text evidence="1">Lacks conserved residue(s) required for the propagation of feature annotation.</text>
</comment>
<feature type="domain" description="EGF-like" evidence="3">
    <location>
        <begin position="171"/>
        <end position="211"/>
    </location>
</feature>
<dbReference type="SUPFAM" id="SSF57196">
    <property type="entry name" value="EGF/Laminin"/>
    <property type="match status" value="1"/>
</dbReference>
<dbReference type="Pfam" id="PF23106">
    <property type="entry name" value="EGF_Teneurin"/>
    <property type="match status" value="1"/>
</dbReference>
<dbReference type="InterPro" id="IPR000742">
    <property type="entry name" value="EGF"/>
</dbReference>
<dbReference type="Gene3D" id="2.10.25.10">
    <property type="entry name" value="Laminin"/>
    <property type="match status" value="1"/>
</dbReference>
<dbReference type="Proteomes" id="UP000285060">
    <property type="component" value="Unassembled WGS sequence"/>
</dbReference>
<dbReference type="EMBL" id="QUSY01000017">
    <property type="protein sequence ID" value="RHY34808.1"/>
    <property type="molecule type" value="Genomic_DNA"/>
</dbReference>
<keyword evidence="5" id="KW-1185">Reference proteome</keyword>
<dbReference type="CDD" id="cd00055">
    <property type="entry name" value="EGF_Lam"/>
    <property type="match status" value="1"/>
</dbReference>
<evidence type="ECO:0000256" key="2">
    <source>
        <dbReference type="SAM" id="SignalP"/>
    </source>
</evidence>
<keyword evidence="1" id="KW-0245">EGF-like domain</keyword>
<dbReference type="PROSITE" id="PS50026">
    <property type="entry name" value="EGF_3"/>
    <property type="match status" value="2"/>
</dbReference>
<comment type="caution">
    <text evidence="4">The sequence shown here is derived from an EMBL/GenBank/DDBJ whole genome shotgun (WGS) entry which is preliminary data.</text>
</comment>
<reference evidence="4 5" key="1">
    <citation type="submission" date="2018-08" db="EMBL/GenBank/DDBJ databases">
        <title>Aphanomyces genome sequencing and annotation.</title>
        <authorList>
            <person name="Minardi D."/>
            <person name="Oidtmann B."/>
            <person name="Van Der Giezen M."/>
            <person name="Studholme D.J."/>
        </authorList>
    </citation>
    <scope>NUCLEOTIDE SEQUENCE [LARGE SCALE GENOMIC DNA]</scope>
    <source>
        <strain evidence="4 5">NJM0002</strain>
    </source>
</reference>
<organism evidence="4 5">
    <name type="scientific">Aphanomyces invadans</name>
    <dbReference type="NCBI Taxonomy" id="157072"/>
    <lineage>
        <taxon>Eukaryota</taxon>
        <taxon>Sar</taxon>
        <taxon>Stramenopiles</taxon>
        <taxon>Oomycota</taxon>
        <taxon>Saprolegniomycetes</taxon>
        <taxon>Saprolegniales</taxon>
        <taxon>Verrucalvaceae</taxon>
        <taxon>Aphanomyces</taxon>
    </lineage>
</organism>
<evidence type="ECO:0000256" key="1">
    <source>
        <dbReference type="PROSITE-ProRule" id="PRU00076"/>
    </source>
</evidence>
<feature type="chain" id="PRO_5018641977" description="EGF-like domain-containing protein" evidence="2">
    <location>
        <begin position="18"/>
        <end position="327"/>
    </location>
</feature>
<protein>
    <recommendedName>
        <fullName evidence="3">EGF-like domain-containing protein</fullName>
    </recommendedName>
</protein>
<dbReference type="SMART" id="SM00181">
    <property type="entry name" value="EGF"/>
    <property type="match status" value="3"/>
</dbReference>
<sequence>MVKVLAFCALTASFASAALPGQCKTDSNCAQFGQGYTCVSVQSNVAGIALASQCVLGSACGGNTPGKCPTFSSWTSKFQQIQPVCAFAPAENCVPTRPPVLEGEEMAINPVTTANPASVNCYTATFTANNDTVKVQGIYKCLDAEIYTSQNLGGLQNLTDSQMQACQGNATDSFTPPALCNGHGTCSPVGSLSSTYRCVCNQGYSVDDNCLKAVSNVCDSFGSCGQGNSCDPTTGQCICSEGTTGPQCSLCDGSPAACSTNGACSDGVCTCKDGYIGTFCEKIKPATPSPSTTDSGNGTGSAATATVSMAVAAVGLLTWVFESTYTH</sequence>
<dbReference type="AlphaFoldDB" id="A0A3R6W440"/>
<feature type="disulfide bond" evidence="1">
    <location>
        <begin position="239"/>
        <end position="248"/>
    </location>
</feature>
<dbReference type="VEuPathDB" id="FungiDB:H310_10522"/>
<dbReference type="PROSITE" id="PS00022">
    <property type="entry name" value="EGF_1"/>
    <property type="match status" value="1"/>
</dbReference>
<evidence type="ECO:0000313" key="4">
    <source>
        <dbReference type="EMBL" id="RHY34808.1"/>
    </source>
</evidence>
<dbReference type="InterPro" id="IPR002049">
    <property type="entry name" value="LE_dom"/>
</dbReference>
<keyword evidence="1" id="KW-1015">Disulfide bond</keyword>
<evidence type="ECO:0000313" key="5">
    <source>
        <dbReference type="Proteomes" id="UP000285060"/>
    </source>
</evidence>
<name>A0A3R6W440_9STRA</name>
<gene>
    <name evidence="4" type="ORF">DYB32_000615</name>
</gene>
<feature type="domain" description="EGF-like" evidence="3">
    <location>
        <begin position="214"/>
        <end position="249"/>
    </location>
</feature>
<dbReference type="PROSITE" id="PS01186">
    <property type="entry name" value="EGF_2"/>
    <property type="match status" value="1"/>
</dbReference>
<evidence type="ECO:0000259" key="3">
    <source>
        <dbReference type="PROSITE" id="PS50026"/>
    </source>
</evidence>
<keyword evidence="2" id="KW-0732">Signal</keyword>
<proteinExistence type="predicted"/>
<accession>A0A3R6W440</accession>
<feature type="signal peptide" evidence="2">
    <location>
        <begin position="1"/>
        <end position="17"/>
    </location>
</feature>